<organism evidence="2 3">
    <name type="scientific">Mycolicibacterium wolinskyi</name>
    <dbReference type="NCBI Taxonomy" id="59750"/>
    <lineage>
        <taxon>Bacteria</taxon>
        <taxon>Bacillati</taxon>
        <taxon>Actinomycetota</taxon>
        <taxon>Actinomycetes</taxon>
        <taxon>Mycobacteriales</taxon>
        <taxon>Mycobacteriaceae</taxon>
        <taxon>Mycolicibacterium</taxon>
    </lineage>
</organism>
<dbReference type="Proteomes" id="UP000193964">
    <property type="component" value="Unassembled WGS sequence"/>
</dbReference>
<gene>
    <name evidence="2" type="ORF">AWC31_32635</name>
</gene>
<evidence type="ECO:0000256" key="1">
    <source>
        <dbReference type="SAM" id="MobiDB-lite"/>
    </source>
</evidence>
<dbReference type="OrthoDB" id="4710763at2"/>
<evidence type="ECO:0000313" key="2">
    <source>
        <dbReference type="EMBL" id="ORX11455.1"/>
    </source>
</evidence>
<reference evidence="2 3" key="1">
    <citation type="submission" date="2016-01" db="EMBL/GenBank/DDBJ databases">
        <title>The new phylogeny of the genus Mycobacterium.</title>
        <authorList>
            <person name="Tarcisio F."/>
            <person name="Conor M."/>
            <person name="Antonella G."/>
            <person name="Elisabetta G."/>
            <person name="Giulia F.S."/>
            <person name="Sara T."/>
            <person name="Anna F."/>
            <person name="Clotilde B."/>
            <person name="Roberto B."/>
            <person name="Veronica D.S."/>
            <person name="Fabio R."/>
            <person name="Monica P."/>
            <person name="Olivier J."/>
            <person name="Enrico T."/>
            <person name="Nicola S."/>
        </authorList>
    </citation>
    <scope>NUCLEOTIDE SEQUENCE [LARGE SCALE GENOMIC DNA]</scope>
    <source>
        <strain evidence="2 3">ATCC 700010</strain>
    </source>
</reference>
<sequence>MTVMTRRRCPAVLAVLVLLIALVSGLGQPALARADGQGCPAQVAALDDNQARIAEHNARGGGPGPPEIVIPYNREADQLNAEKDALVASLQACQLAIGKLRDNGPAPKALKPTVLSDLGKAAAAARPQWTSPTPPVKLGDGRVTVPKDHALRPVWDVVKNQVTPLKPYPNVPLQGERRPSVGDSHPSGYTVGSKPNGAPAVSADHIVPKVEILYLPRFLELTPENMWEVLNAASNLQWLPSEVNTRNKNSKSAADMQDVDPDWQKEQVALQDRKRRELTDMIAQLADSQLPNP</sequence>
<comment type="caution">
    <text evidence="2">The sequence shown here is derived from an EMBL/GenBank/DDBJ whole genome shotgun (WGS) entry which is preliminary data.</text>
</comment>
<dbReference type="AlphaFoldDB" id="A0A1X2EZ84"/>
<accession>A0A1X2EZ84</accession>
<dbReference type="RefSeq" id="WP_085146416.1">
    <property type="nucleotide sequence ID" value="NZ_JACKUA010000017.1"/>
</dbReference>
<dbReference type="EMBL" id="LQQA01000030">
    <property type="protein sequence ID" value="ORX11455.1"/>
    <property type="molecule type" value="Genomic_DNA"/>
</dbReference>
<protein>
    <submittedName>
        <fullName evidence="2">Uncharacterized protein</fullName>
    </submittedName>
</protein>
<name>A0A1X2EZ84_9MYCO</name>
<feature type="region of interest" description="Disordered" evidence="1">
    <location>
        <begin position="166"/>
        <end position="200"/>
    </location>
</feature>
<evidence type="ECO:0000313" key="3">
    <source>
        <dbReference type="Proteomes" id="UP000193964"/>
    </source>
</evidence>
<proteinExistence type="predicted"/>